<evidence type="ECO:0000313" key="8">
    <source>
        <dbReference type="EMBL" id="MDR7153161.1"/>
    </source>
</evidence>
<protein>
    <submittedName>
        <fullName evidence="8">Iron complex transport system ATP-binding protein</fullName>
    </submittedName>
</protein>
<evidence type="ECO:0000256" key="5">
    <source>
        <dbReference type="ARBA" id="ARBA00022967"/>
    </source>
</evidence>
<evidence type="ECO:0000256" key="3">
    <source>
        <dbReference type="ARBA" id="ARBA00022741"/>
    </source>
</evidence>
<proteinExistence type="predicted"/>
<keyword evidence="5" id="KW-1278">Translocase</keyword>
<evidence type="ECO:0000313" key="9">
    <source>
        <dbReference type="Proteomes" id="UP001265700"/>
    </source>
</evidence>
<sequence length="322" mass="34193">MTERLRDPAWRNACCDVPAGECAHWMECDGASDDDTAVRPPVATAAETPASSHGQGLVAHRIGVRAGGSSLLQGVDLQLRSGEVGAILGPNGAGKSTLLSVLAGLRAPDTGAVWLNGQPLLVDELHRVAPHRAVLPQDTAVAFDFTVQEVVALGRYPHRLRPSRQEAEIVQAAMAVTGVGSLANRPVGSLSGGERARAQLARVMAQIWEAPADDAPRWLLLDEPTAALDLRHQHATLSTVRRWAREQGVGVLAVLHDLNLALRYTDQVWVLDRGQLQVSGPPAEALTPALVQRVWQVQATPVRSADGVSQLLIAADGPLHSA</sequence>
<dbReference type="Proteomes" id="UP001265700">
    <property type="component" value="Unassembled WGS sequence"/>
</dbReference>
<dbReference type="CDD" id="cd03214">
    <property type="entry name" value="ABC_Iron-Siderophores_B12_Hemin"/>
    <property type="match status" value="1"/>
</dbReference>
<keyword evidence="2" id="KW-0472">Membrane</keyword>
<dbReference type="SMART" id="SM00382">
    <property type="entry name" value="AAA"/>
    <property type="match status" value="1"/>
</dbReference>
<reference evidence="8 9" key="1">
    <citation type="submission" date="2023-07" db="EMBL/GenBank/DDBJ databases">
        <title>Sorghum-associated microbial communities from plants grown in Nebraska, USA.</title>
        <authorList>
            <person name="Schachtman D."/>
        </authorList>
    </citation>
    <scope>NUCLEOTIDE SEQUENCE [LARGE SCALE GENOMIC DNA]</scope>
    <source>
        <strain evidence="8 9">4249</strain>
    </source>
</reference>
<keyword evidence="4 8" id="KW-0067">ATP-binding</keyword>
<comment type="caution">
    <text evidence="8">The sequence shown here is derived from an EMBL/GenBank/DDBJ whole genome shotgun (WGS) entry which is preliminary data.</text>
</comment>
<comment type="function">
    <text evidence="6">Part of the ABC transporter complex HmuTUV involved in hemin import. Responsible for energy coupling to the transport system.</text>
</comment>
<keyword evidence="3" id="KW-0547">Nucleotide-binding</keyword>
<dbReference type="Gene3D" id="3.40.50.300">
    <property type="entry name" value="P-loop containing nucleotide triphosphate hydrolases"/>
    <property type="match status" value="1"/>
</dbReference>
<dbReference type="GO" id="GO:0005524">
    <property type="term" value="F:ATP binding"/>
    <property type="evidence" value="ECO:0007669"/>
    <property type="project" value="UniProtKB-KW"/>
</dbReference>
<dbReference type="SUPFAM" id="SSF52540">
    <property type="entry name" value="P-loop containing nucleoside triphosphate hydrolases"/>
    <property type="match status" value="1"/>
</dbReference>
<accession>A0ABU1WUZ7</accession>
<dbReference type="PANTHER" id="PTHR42794">
    <property type="entry name" value="HEMIN IMPORT ATP-BINDING PROTEIN HMUV"/>
    <property type="match status" value="1"/>
</dbReference>
<dbReference type="Pfam" id="PF00005">
    <property type="entry name" value="ABC_tran"/>
    <property type="match status" value="1"/>
</dbReference>
<keyword evidence="1" id="KW-0813">Transport</keyword>
<evidence type="ECO:0000256" key="2">
    <source>
        <dbReference type="ARBA" id="ARBA00022475"/>
    </source>
</evidence>
<evidence type="ECO:0000259" key="7">
    <source>
        <dbReference type="PROSITE" id="PS50893"/>
    </source>
</evidence>
<dbReference type="EMBL" id="JAVDWU010000018">
    <property type="protein sequence ID" value="MDR7153161.1"/>
    <property type="molecule type" value="Genomic_DNA"/>
</dbReference>
<dbReference type="InterPro" id="IPR017871">
    <property type="entry name" value="ABC_transporter-like_CS"/>
</dbReference>
<dbReference type="RefSeq" id="WP_310322675.1">
    <property type="nucleotide sequence ID" value="NZ_JAVDWU010000018.1"/>
</dbReference>
<dbReference type="PROSITE" id="PS00211">
    <property type="entry name" value="ABC_TRANSPORTER_1"/>
    <property type="match status" value="1"/>
</dbReference>
<dbReference type="InterPro" id="IPR003593">
    <property type="entry name" value="AAA+_ATPase"/>
</dbReference>
<dbReference type="PANTHER" id="PTHR42794:SF1">
    <property type="entry name" value="HEMIN IMPORT ATP-BINDING PROTEIN HMUV"/>
    <property type="match status" value="1"/>
</dbReference>
<dbReference type="NCBIfam" id="NF010068">
    <property type="entry name" value="PRK13548.1"/>
    <property type="match status" value="1"/>
</dbReference>
<gene>
    <name evidence="8" type="ORF">J2W49_005141</name>
</gene>
<feature type="domain" description="ABC transporter" evidence="7">
    <location>
        <begin position="57"/>
        <end position="298"/>
    </location>
</feature>
<evidence type="ECO:0000256" key="1">
    <source>
        <dbReference type="ARBA" id="ARBA00022448"/>
    </source>
</evidence>
<dbReference type="InterPro" id="IPR027417">
    <property type="entry name" value="P-loop_NTPase"/>
</dbReference>
<dbReference type="InterPro" id="IPR003439">
    <property type="entry name" value="ABC_transporter-like_ATP-bd"/>
</dbReference>
<keyword evidence="9" id="KW-1185">Reference proteome</keyword>
<organism evidence="8 9">
    <name type="scientific">Hydrogenophaga palleronii</name>
    <dbReference type="NCBI Taxonomy" id="65655"/>
    <lineage>
        <taxon>Bacteria</taxon>
        <taxon>Pseudomonadati</taxon>
        <taxon>Pseudomonadota</taxon>
        <taxon>Betaproteobacteria</taxon>
        <taxon>Burkholderiales</taxon>
        <taxon>Comamonadaceae</taxon>
        <taxon>Hydrogenophaga</taxon>
    </lineage>
</organism>
<dbReference type="PROSITE" id="PS50893">
    <property type="entry name" value="ABC_TRANSPORTER_2"/>
    <property type="match status" value="1"/>
</dbReference>
<keyword evidence="2" id="KW-1003">Cell membrane</keyword>
<evidence type="ECO:0000256" key="6">
    <source>
        <dbReference type="ARBA" id="ARBA00037066"/>
    </source>
</evidence>
<evidence type="ECO:0000256" key="4">
    <source>
        <dbReference type="ARBA" id="ARBA00022840"/>
    </source>
</evidence>
<name>A0ABU1WUZ7_9BURK</name>